<dbReference type="PANTHER" id="PTHR11183">
    <property type="entry name" value="GLYCOGENIN SUBFAMILY MEMBER"/>
    <property type="match status" value="1"/>
</dbReference>
<proteinExistence type="predicted"/>
<name>A0A510VT78_9LACO</name>
<dbReference type="SUPFAM" id="SSF53448">
    <property type="entry name" value="Nucleotide-diphospho-sugar transferases"/>
    <property type="match status" value="1"/>
</dbReference>
<dbReference type="Gene3D" id="3.90.550.10">
    <property type="entry name" value="Spore Coat Polysaccharide Biosynthesis Protein SpsA, Chain A"/>
    <property type="match status" value="1"/>
</dbReference>
<comment type="caution">
    <text evidence="1">The sequence shown here is derived from an EMBL/GenBank/DDBJ whole genome shotgun (WGS) entry which is preliminary data.</text>
</comment>
<reference evidence="1 2" key="1">
    <citation type="submission" date="2019-07" db="EMBL/GenBank/DDBJ databases">
        <title>Whole genome shotgun sequence of Lactobacillus siliginis NBRC 101315.</title>
        <authorList>
            <person name="Hosoyama A."/>
            <person name="Uohara A."/>
            <person name="Ohji S."/>
            <person name="Ichikawa N."/>
        </authorList>
    </citation>
    <scope>NUCLEOTIDE SEQUENCE [LARGE SCALE GENOMIC DNA]</scope>
    <source>
        <strain evidence="1 2">NBRC 101315</strain>
    </source>
</reference>
<evidence type="ECO:0000313" key="2">
    <source>
        <dbReference type="Proteomes" id="UP000321429"/>
    </source>
</evidence>
<dbReference type="InterPro" id="IPR002495">
    <property type="entry name" value="Glyco_trans_8"/>
</dbReference>
<gene>
    <name evidence="1" type="ORF">LSI01_15820</name>
</gene>
<accession>A0A510VT78</accession>
<dbReference type="RefSeq" id="WP_057810255.1">
    <property type="nucleotide sequence ID" value="NZ_BJUD01000042.1"/>
</dbReference>
<dbReference type="EMBL" id="BJUD01000042">
    <property type="protein sequence ID" value="GEK29271.1"/>
    <property type="molecule type" value="Genomic_DNA"/>
</dbReference>
<dbReference type="Pfam" id="PF01501">
    <property type="entry name" value="Glyco_transf_8"/>
    <property type="match status" value="1"/>
</dbReference>
<dbReference type="AlphaFoldDB" id="A0A510VT78"/>
<dbReference type="GO" id="GO:0016757">
    <property type="term" value="F:glycosyltransferase activity"/>
    <property type="evidence" value="ECO:0007669"/>
    <property type="project" value="InterPro"/>
</dbReference>
<organism evidence="1 2">
    <name type="scientific">Furfurilactobacillus siliginis</name>
    <dbReference type="NCBI Taxonomy" id="348151"/>
    <lineage>
        <taxon>Bacteria</taxon>
        <taxon>Bacillati</taxon>
        <taxon>Bacillota</taxon>
        <taxon>Bacilli</taxon>
        <taxon>Lactobacillales</taxon>
        <taxon>Lactobacillaceae</taxon>
        <taxon>Furfurilactobacillus</taxon>
    </lineage>
</organism>
<dbReference type="InterPro" id="IPR050587">
    <property type="entry name" value="GNT1/Glycosyltrans_8"/>
</dbReference>
<dbReference type="Proteomes" id="UP000321429">
    <property type="component" value="Unassembled WGS sequence"/>
</dbReference>
<dbReference type="InterPro" id="IPR029044">
    <property type="entry name" value="Nucleotide-diphossugar_trans"/>
</dbReference>
<evidence type="ECO:0008006" key="3">
    <source>
        <dbReference type="Google" id="ProtNLM"/>
    </source>
</evidence>
<evidence type="ECO:0000313" key="1">
    <source>
        <dbReference type="EMBL" id="GEK29271.1"/>
    </source>
</evidence>
<protein>
    <recommendedName>
        <fullName evidence="3">Glycosyl transferase</fullName>
    </recommendedName>
</protein>
<dbReference type="OrthoDB" id="2291894at2"/>
<sequence length="290" mass="33698">MSEARPSRAVFYTYNRNYENLLIVSIESLIQHYESSEPLKIWVFNGDGFATDVVNLIGELPKRNGKPQISCAFWSAPDWTNEISRNVSERFPAITLWRLGLPFTFRECDQLLYLDVDTLIYADVNQLFDLVDPNVPLAAVPEIYHYMGTSWGQGVEADRSYVNSGVMVFNVQKYNEVWSLADFLRKVNENDFGRFPDQDLVNKQFLGQIQLLPPEYNLQQNNDFLTQDRELPVTEADKALFTNADKNVKIKHFLPLIKPSSLLTPVRDKYFRDWWQTARYAQSLFENDDV</sequence>